<evidence type="ECO:0000313" key="11">
    <source>
        <dbReference type="Proteomes" id="UP000248536"/>
    </source>
</evidence>
<proteinExistence type="predicted"/>
<organism evidence="10 11">
    <name type="scientific">Flagellimonas maritima</name>
    <dbReference type="NCBI Taxonomy" id="1383885"/>
    <lineage>
        <taxon>Bacteria</taxon>
        <taxon>Pseudomonadati</taxon>
        <taxon>Bacteroidota</taxon>
        <taxon>Flavobacteriia</taxon>
        <taxon>Flavobacteriales</taxon>
        <taxon>Flavobacteriaceae</taxon>
        <taxon>Flagellimonas</taxon>
    </lineage>
</organism>
<dbReference type="AlphaFoldDB" id="A0A2Z4LUM8"/>
<dbReference type="EMBL" id="CP030104">
    <property type="protein sequence ID" value="AWX45601.1"/>
    <property type="molecule type" value="Genomic_DNA"/>
</dbReference>
<dbReference type="InterPro" id="IPR038731">
    <property type="entry name" value="RgtA/B/C-like"/>
</dbReference>
<evidence type="ECO:0000256" key="4">
    <source>
        <dbReference type="ARBA" id="ARBA00022679"/>
    </source>
</evidence>
<keyword evidence="11" id="KW-1185">Reference proteome</keyword>
<dbReference type="GO" id="GO:0016763">
    <property type="term" value="F:pentosyltransferase activity"/>
    <property type="evidence" value="ECO:0007669"/>
    <property type="project" value="TreeGrafter"/>
</dbReference>
<feature type="transmembrane region" description="Helical" evidence="8">
    <location>
        <begin position="12"/>
        <end position="28"/>
    </location>
</feature>
<dbReference type="RefSeq" id="WP_164674842.1">
    <property type="nucleotide sequence ID" value="NZ_CP030104.1"/>
</dbReference>
<reference evidence="10 11" key="1">
    <citation type="submission" date="2018-06" db="EMBL/GenBank/DDBJ databases">
        <title>Spongiibacterium sp. HME9304 Genome sequencing and assembly.</title>
        <authorList>
            <person name="Kang H."/>
            <person name="Kim H."/>
            <person name="Joh K."/>
        </authorList>
    </citation>
    <scope>NUCLEOTIDE SEQUENCE [LARGE SCALE GENOMIC DNA]</scope>
    <source>
        <strain evidence="10 11">HME9304</strain>
    </source>
</reference>
<evidence type="ECO:0000256" key="1">
    <source>
        <dbReference type="ARBA" id="ARBA00004651"/>
    </source>
</evidence>
<evidence type="ECO:0000256" key="8">
    <source>
        <dbReference type="SAM" id="Phobius"/>
    </source>
</evidence>
<evidence type="ECO:0000256" key="3">
    <source>
        <dbReference type="ARBA" id="ARBA00022676"/>
    </source>
</evidence>
<feature type="transmembrane region" description="Helical" evidence="8">
    <location>
        <begin position="338"/>
        <end position="354"/>
    </location>
</feature>
<keyword evidence="7 8" id="KW-0472">Membrane</keyword>
<keyword evidence="6 8" id="KW-1133">Transmembrane helix</keyword>
<feature type="transmembrane region" description="Helical" evidence="8">
    <location>
        <begin position="252"/>
        <end position="271"/>
    </location>
</feature>
<feature type="transmembrane region" description="Helical" evidence="8">
    <location>
        <begin position="171"/>
        <end position="192"/>
    </location>
</feature>
<feature type="domain" description="Glycosyltransferase RgtA/B/C/D-like" evidence="9">
    <location>
        <begin position="52"/>
        <end position="214"/>
    </location>
</feature>
<dbReference type="PANTHER" id="PTHR33908:SF11">
    <property type="entry name" value="MEMBRANE PROTEIN"/>
    <property type="match status" value="1"/>
</dbReference>
<protein>
    <recommendedName>
        <fullName evidence="9">Glycosyltransferase RgtA/B/C/D-like domain-containing protein</fullName>
    </recommendedName>
</protein>
<accession>A0A2Z4LUM8</accession>
<dbReference type="InterPro" id="IPR050297">
    <property type="entry name" value="LipidA_mod_glycosyltrf_83"/>
</dbReference>
<feature type="transmembrane region" description="Helical" evidence="8">
    <location>
        <begin position="128"/>
        <end position="146"/>
    </location>
</feature>
<keyword evidence="5 8" id="KW-0812">Transmembrane</keyword>
<keyword evidence="4" id="KW-0808">Transferase</keyword>
<dbReference type="Pfam" id="PF13231">
    <property type="entry name" value="PMT_2"/>
    <property type="match status" value="1"/>
</dbReference>
<dbReference type="GO" id="GO:0009103">
    <property type="term" value="P:lipopolysaccharide biosynthetic process"/>
    <property type="evidence" value="ECO:0007669"/>
    <property type="project" value="UniProtKB-ARBA"/>
</dbReference>
<name>A0A2Z4LUM8_9FLAO</name>
<evidence type="ECO:0000256" key="7">
    <source>
        <dbReference type="ARBA" id="ARBA00023136"/>
    </source>
</evidence>
<dbReference type="GO" id="GO:0005886">
    <property type="term" value="C:plasma membrane"/>
    <property type="evidence" value="ECO:0007669"/>
    <property type="project" value="UniProtKB-SubCell"/>
</dbReference>
<dbReference type="PANTHER" id="PTHR33908">
    <property type="entry name" value="MANNOSYLTRANSFERASE YKCB-RELATED"/>
    <property type="match status" value="1"/>
</dbReference>
<comment type="subcellular location">
    <subcellularLocation>
        <location evidence="1">Cell membrane</location>
        <topology evidence="1">Multi-pass membrane protein</topology>
    </subcellularLocation>
</comment>
<keyword evidence="3" id="KW-0328">Glycosyltransferase</keyword>
<feature type="transmembrane region" description="Helical" evidence="8">
    <location>
        <begin position="63"/>
        <end position="90"/>
    </location>
</feature>
<feature type="transmembrane region" description="Helical" evidence="8">
    <location>
        <begin position="198"/>
        <end position="216"/>
    </location>
</feature>
<feature type="transmembrane region" description="Helical" evidence="8">
    <location>
        <begin position="283"/>
        <end position="304"/>
    </location>
</feature>
<evidence type="ECO:0000256" key="6">
    <source>
        <dbReference type="ARBA" id="ARBA00022989"/>
    </source>
</evidence>
<evidence type="ECO:0000259" key="9">
    <source>
        <dbReference type="Pfam" id="PF13231"/>
    </source>
</evidence>
<dbReference type="Proteomes" id="UP000248536">
    <property type="component" value="Chromosome"/>
</dbReference>
<dbReference type="KEGG" id="spon:HME9304_02628"/>
<feature type="transmembrane region" description="Helical" evidence="8">
    <location>
        <begin position="310"/>
        <end position="326"/>
    </location>
</feature>
<gene>
    <name evidence="10" type="ORF">HME9304_02628</name>
</gene>
<evidence type="ECO:0000256" key="5">
    <source>
        <dbReference type="ARBA" id="ARBA00022692"/>
    </source>
</evidence>
<evidence type="ECO:0000256" key="2">
    <source>
        <dbReference type="ARBA" id="ARBA00022475"/>
    </source>
</evidence>
<feature type="transmembrane region" description="Helical" evidence="8">
    <location>
        <begin position="102"/>
        <end position="122"/>
    </location>
</feature>
<keyword evidence="2" id="KW-1003">Cell membrane</keyword>
<sequence length="457" mass="53462">MLRRIQNLPLQWVLALVSFISIIVISYLKTSLELEDAEQAYYSQWWRWGYDDQPPLYTWLQKVINAIFGVTKFSFSFLRGIFFAATLLALYEFAEKILKDSFKAHLVVLSSLLIPVFIDFTFRRLSHTLLLCLVVLLTLNVVARLIKRRDFRDYVLLGICFGVGMLSKYNYAFFLLAVIATSFFDLTIRHVFWNKKILVSYSIAFILFLPHLYWYTTKSYFRNVQESVYIKLGIEADGTIIFTPLLESIKTLFDISAPFALVFILLFLSKIVQWRKEERSSWLFKLMIVQLLLLVLCFILINIQDVQTRWLLPLVLPYIVVFMKSIDINKKNIKKTGIVLFLLIIMFQVLRTPVERFLGIFSAVHFDYGQLSKKLNTDYSDAVWILPNVTYGGQIKLLNPDKELFTLDDFSIPDSRKIDKNHVVVSNLKNVFENIQPKDSILNYGPDKENIYIFQKN</sequence>
<evidence type="ECO:0000313" key="10">
    <source>
        <dbReference type="EMBL" id="AWX45601.1"/>
    </source>
</evidence>